<comment type="caution">
    <text evidence="7">The sequence shown here is derived from an EMBL/GenBank/DDBJ whole genome shotgun (WGS) entry which is preliminary data.</text>
</comment>
<dbReference type="RefSeq" id="WP_320326582.1">
    <property type="nucleotide sequence ID" value="NZ_JALBUS010000024.1"/>
</dbReference>
<comment type="similarity">
    <text evidence="4">Belongs to the zinc-containing alcohol dehydrogenase family.</text>
</comment>
<accession>A0ABU4WP47</accession>
<evidence type="ECO:0000313" key="7">
    <source>
        <dbReference type="EMBL" id="MDX8418337.1"/>
    </source>
</evidence>
<dbReference type="InterPro" id="IPR013149">
    <property type="entry name" value="ADH-like_C"/>
</dbReference>
<dbReference type="Gene3D" id="3.40.50.720">
    <property type="entry name" value="NAD(P)-binding Rossmann-like Domain"/>
    <property type="match status" value="1"/>
</dbReference>
<dbReference type="InterPro" id="IPR011032">
    <property type="entry name" value="GroES-like_sf"/>
</dbReference>
<dbReference type="PANTHER" id="PTHR43401:SF2">
    <property type="entry name" value="L-THREONINE 3-DEHYDROGENASE"/>
    <property type="match status" value="1"/>
</dbReference>
<dbReference type="InterPro" id="IPR002328">
    <property type="entry name" value="ADH_Zn_CS"/>
</dbReference>
<dbReference type="InterPro" id="IPR036291">
    <property type="entry name" value="NAD(P)-bd_dom_sf"/>
</dbReference>
<feature type="domain" description="Alcohol dehydrogenase-like C-terminal" evidence="5">
    <location>
        <begin position="181"/>
        <end position="309"/>
    </location>
</feature>
<gene>
    <name evidence="7" type="ORF">MOZ64_10880</name>
</gene>
<evidence type="ECO:0000256" key="3">
    <source>
        <dbReference type="ARBA" id="ARBA00023002"/>
    </source>
</evidence>
<evidence type="ECO:0000259" key="5">
    <source>
        <dbReference type="Pfam" id="PF00107"/>
    </source>
</evidence>
<sequence>MSQLPETMTFSCLVKKGQCEIRKRPIPALKDYDVLIKMKACNICTVDYQQFMGLREQQGYPMAGGHEGCGVIIARGAKVNDFQIGDLVALGYQGCGHCLECRHGNVSGCTSFRSESEDGYKFGEFGFADYTVKSVDSLYKLNSSLDPSEAAFTEPLATVLNGMKKLHVRPFETVVVIGAGPMGLLNALAARSYGARVIVSELLDEKIATARKMGFIVIDSKAEDPVQRIKEITNGEGADAVIAAVANTKAYEQGIQMLKERHGRFLVFAAGHPGPELNIPANDIHYKEMEIVGTYGGTNDDFEDASKALSMGMIDVSELIEARYPLQDMQKAYQAAVDGNYRISIVFDDQ</sequence>
<evidence type="ECO:0000259" key="6">
    <source>
        <dbReference type="Pfam" id="PF08240"/>
    </source>
</evidence>
<dbReference type="Pfam" id="PF00107">
    <property type="entry name" value="ADH_zinc_N"/>
    <property type="match status" value="1"/>
</dbReference>
<feature type="domain" description="Alcohol dehydrogenase-like N-terminal" evidence="6">
    <location>
        <begin position="31"/>
        <end position="141"/>
    </location>
</feature>
<dbReference type="SUPFAM" id="SSF51735">
    <property type="entry name" value="NAD(P)-binding Rossmann-fold domains"/>
    <property type="match status" value="1"/>
</dbReference>
<dbReference type="InterPro" id="IPR013154">
    <property type="entry name" value="ADH-like_N"/>
</dbReference>
<keyword evidence="3" id="KW-0560">Oxidoreductase</keyword>
<protein>
    <submittedName>
        <fullName evidence="7">Zinc-binding dehydrogenase</fullName>
    </submittedName>
</protein>
<evidence type="ECO:0000256" key="4">
    <source>
        <dbReference type="RuleBase" id="RU361277"/>
    </source>
</evidence>
<keyword evidence="8" id="KW-1185">Reference proteome</keyword>
<reference evidence="7 8" key="1">
    <citation type="submission" date="2022-03" db="EMBL/GenBank/DDBJ databases">
        <title>Novel taxa within the pig intestine.</title>
        <authorList>
            <person name="Wylensek D."/>
            <person name="Bishof K."/>
            <person name="Afrizal A."/>
            <person name="Clavel T."/>
        </authorList>
    </citation>
    <scope>NUCLEOTIDE SEQUENCE [LARGE SCALE GENOMIC DNA]</scope>
    <source>
        <strain evidence="7 8">Cla-KB-P134</strain>
    </source>
</reference>
<dbReference type="SUPFAM" id="SSF50129">
    <property type="entry name" value="GroES-like"/>
    <property type="match status" value="1"/>
</dbReference>
<dbReference type="Pfam" id="PF08240">
    <property type="entry name" value="ADH_N"/>
    <property type="match status" value="1"/>
</dbReference>
<evidence type="ECO:0000256" key="1">
    <source>
        <dbReference type="ARBA" id="ARBA00022723"/>
    </source>
</evidence>
<dbReference type="InterPro" id="IPR050129">
    <property type="entry name" value="Zn_alcohol_dh"/>
</dbReference>
<evidence type="ECO:0000256" key="2">
    <source>
        <dbReference type="ARBA" id="ARBA00022833"/>
    </source>
</evidence>
<dbReference type="PANTHER" id="PTHR43401">
    <property type="entry name" value="L-THREONINE 3-DEHYDROGENASE"/>
    <property type="match status" value="1"/>
</dbReference>
<dbReference type="Proteomes" id="UP001285244">
    <property type="component" value="Unassembled WGS sequence"/>
</dbReference>
<keyword evidence="2 4" id="KW-0862">Zinc</keyword>
<name>A0ABU4WP47_9FIRM</name>
<keyword evidence="1 4" id="KW-0479">Metal-binding</keyword>
<dbReference type="EMBL" id="JALBUS010000024">
    <property type="protein sequence ID" value="MDX8418337.1"/>
    <property type="molecule type" value="Genomic_DNA"/>
</dbReference>
<comment type="cofactor">
    <cofactor evidence="4">
        <name>Zn(2+)</name>
        <dbReference type="ChEBI" id="CHEBI:29105"/>
    </cofactor>
</comment>
<dbReference type="Gene3D" id="3.90.180.10">
    <property type="entry name" value="Medium-chain alcohol dehydrogenases, catalytic domain"/>
    <property type="match status" value="1"/>
</dbReference>
<evidence type="ECO:0000313" key="8">
    <source>
        <dbReference type="Proteomes" id="UP001285244"/>
    </source>
</evidence>
<organism evidence="7 8">
    <name type="scientific">Absicoccus intestinalis</name>
    <dbReference type="NCBI Taxonomy" id="2926319"/>
    <lineage>
        <taxon>Bacteria</taxon>
        <taxon>Bacillati</taxon>
        <taxon>Bacillota</taxon>
        <taxon>Erysipelotrichia</taxon>
        <taxon>Erysipelotrichales</taxon>
        <taxon>Erysipelotrichaceae</taxon>
        <taxon>Absicoccus</taxon>
    </lineage>
</organism>
<proteinExistence type="inferred from homology"/>
<dbReference type="PROSITE" id="PS00059">
    <property type="entry name" value="ADH_ZINC"/>
    <property type="match status" value="1"/>
</dbReference>